<dbReference type="InterPro" id="IPR011658">
    <property type="entry name" value="PA14_dom"/>
</dbReference>
<dbReference type="InterPro" id="IPR019960">
    <property type="entry name" value="T1SS_VCA0849"/>
</dbReference>
<dbReference type="Gene3D" id="2.150.10.10">
    <property type="entry name" value="Serralysin-like metalloprotease, C-terminal"/>
    <property type="match status" value="1"/>
</dbReference>
<feature type="non-terminal residue" evidence="3">
    <location>
        <position position="1"/>
    </location>
</feature>
<dbReference type="PROSITE" id="PS00330">
    <property type="entry name" value="HEMOLYSIN_CALCIUM"/>
    <property type="match status" value="3"/>
</dbReference>
<dbReference type="RefSeq" id="WP_214363911.1">
    <property type="nucleotide sequence ID" value="NZ_JAEKFT010000046.1"/>
</dbReference>
<dbReference type="PANTHER" id="PTHR10338">
    <property type="entry name" value="INTER-ALPHA-TRYPSIN INHIBITOR HEAVY CHAIN FAMILY MEMBER"/>
    <property type="match status" value="1"/>
</dbReference>
<evidence type="ECO:0000313" key="3">
    <source>
        <dbReference type="EMBL" id="MBT0963986.1"/>
    </source>
</evidence>
<dbReference type="PROSITE" id="PS51820">
    <property type="entry name" value="PA14"/>
    <property type="match status" value="1"/>
</dbReference>
<proteinExistence type="predicted"/>
<reference evidence="4" key="1">
    <citation type="journal article" date="2022" name="ISME J.">
        <title>Genetic and phylogenetic analysis of dissimilatory iodate-reducing bacteria identifies potential niches across the world's oceans.</title>
        <authorList>
            <person name="Reyes-Umana V."/>
            <person name="Henning Z."/>
            <person name="Lee K."/>
            <person name="Barnum T.P."/>
            <person name="Coates J.D."/>
        </authorList>
    </citation>
    <scope>NUCLEOTIDE SEQUENCE [LARGE SCALE GENOMIC DNA]</scope>
    <source>
        <strain evidence="4">IR12</strain>
    </source>
</reference>
<dbReference type="Gene3D" id="2.60.40.10">
    <property type="entry name" value="Immunoglobulins"/>
    <property type="match status" value="3"/>
</dbReference>
<accession>A0A944HFS9</accession>
<dbReference type="InterPro" id="IPR013783">
    <property type="entry name" value="Ig-like_fold"/>
</dbReference>
<name>A0A944HFS9_DENI1</name>
<evidence type="ECO:0000259" key="1">
    <source>
        <dbReference type="PROSITE" id="PS50234"/>
    </source>
</evidence>
<dbReference type="NCBIfam" id="TIGR01965">
    <property type="entry name" value="VCBS_repeat"/>
    <property type="match status" value="3"/>
</dbReference>
<sequence length="1270" mass="127387">LTNDTVGADTNATPITAATPTLTYGSLVLNADGSYTYTLDNTNAAVNALNDGETLTDSYTYTLTDGDGTSTTATLTITINGTNDAPVAVADTATAVEAGGVANGTAGLNPSGNVLTNDTDVDAGDTKTVSAISGGVLGSATAGSYGSLTLNADGTYSYTVDNANAAVQALRTGANTLSDTFTYTMRDASGATSSNTLTVTIQGANDAPVATADVGAVLENSTLVRSAATGVLANDTDVDAGDTKTVTAVSFGANPGAVGGNLVGTYGTLTLNANGSYSYSANQAAADALAAGAIGTDVFTYTMRDTSGATSTATLTLTVTGTNDAPVVGTSTVSVSEEGLALGLPDTLGNPADTTNLTTQSGTISIADPDGAVSVSLSGPAGITAGGVAVTWTGNGSAGSPLIGSAGGVEVLRATIDNNGNYTVTLSKAIDHPAGGGENVAPINLTVTASDGSASGSGVITVNVEDDSPTAVASTQVVTLPAVDTNIMLVLDVSGSMGSGGRLQIMKDSVNEMLDQYDNLGDVKVRIITFSTSANVYQNVWVSVADAKAYVSNLTAGGVTNYDAALLNAMNAFASDGKIAGAQNVSYFLTDGAPNGGMDWNRAPWNHPGDLPNEQGIQSGEEAIWTSFLNANSINSLAYGMGSSAASFFDNMNPIAYNGVTGTNTDSIVVANINDLPPILRDSIVTPTDGDLTSGTLGSGSALGADGGSMASITIDGTTYSDGGAVSGTNRGVYNAATNSWTVQTLSGGKFVVDMDNGQYEYTPTATASVAFNEVVGYTLIDRDGDAASSTLTITVEPPHVINLSATASIITGVNLGLSGEYFGYNDNRDGTAGDPKYVGSSATRLHSDDGTADAGAANNVDRLADVEAIIEGRNGNPNLINNAILSDPMAADATFSANKLEFGVVTGTNNSLFSNDLGQNGRVTSGAIGASAAVGGTNNLYTFLKVTEGNADGLTATGGLGDTTDAIVRMVGYIYIPAGGVYDLRVTGDDGYRVLIGGQNVAQADFIQSTATRTYTGVTLSEGLQPIEVLYWDQGGAVSLRVEIKDSGAADASYKIIGTDEFALFAPGDVPSLAANQDIVESSTNGVYQVRTGATYTGDDAAEKIVGTDGKDVIQGGGGNDIIQGGAGSDHISGGAGNDTLTGGLGADVFEWSLADKGTAGAPSVDRITDFDVASVAAGGDSLDLRDLLVGEARGAADSGNLSDYLHFESAGGNTVVHVSSNGGFAGGYNAGNADATITLDGVNLFSGGLTSDQQVIQDLLSKGKLITD</sequence>
<dbReference type="PANTHER" id="PTHR10338:SF108">
    <property type="entry name" value="INTER-ALPHA-TRYPSIN INHIBITOR HEAVY CHAIN H4-LIKE PROTEIN"/>
    <property type="match status" value="1"/>
</dbReference>
<evidence type="ECO:0000259" key="2">
    <source>
        <dbReference type="PROSITE" id="PS51820"/>
    </source>
</evidence>
<dbReference type="PRINTS" id="PR00313">
    <property type="entry name" value="CABNDNGRPT"/>
</dbReference>
<dbReference type="PROSITE" id="PS50234">
    <property type="entry name" value="VWFA"/>
    <property type="match status" value="1"/>
</dbReference>
<dbReference type="Pfam" id="PF13519">
    <property type="entry name" value="VWA_2"/>
    <property type="match status" value="1"/>
</dbReference>
<organism evidence="3 4">
    <name type="scientific">Denitromonas iodatirespirans</name>
    <dbReference type="NCBI Taxonomy" id="2795389"/>
    <lineage>
        <taxon>Bacteria</taxon>
        <taxon>Pseudomonadati</taxon>
        <taxon>Pseudomonadota</taxon>
        <taxon>Betaproteobacteria</taxon>
        <taxon>Rhodocyclales</taxon>
        <taxon>Zoogloeaceae</taxon>
        <taxon>Denitromonas</taxon>
    </lineage>
</organism>
<dbReference type="NCBIfam" id="TIGR03661">
    <property type="entry name" value="T1SS_VCA0849"/>
    <property type="match status" value="1"/>
</dbReference>
<dbReference type="EMBL" id="JAEKFT010000046">
    <property type="protein sequence ID" value="MBT0963986.1"/>
    <property type="molecule type" value="Genomic_DNA"/>
</dbReference>
<dbReference type="InterPro" id="IPR037524">
    <property type="entry name" value="PA14/GLEYA"/>
</dbReference>
<dbReference type="Pfam" id="PF00353">
    <property type="entry name" value="HemolysinCabind"/>
    <property type="match status" value="1"/>
</dbReference>
<dbReference type="Proteomes" id="UP000694660">
    <property type="component" value="Unassembled WGS sequence"/>
</dbReference>
<feature type="domain" description="VWFA" evidence="1">
    <location>
        <begin position="486"/>
        <end position="684"/>
    </location>
</feature>
<dbReference type="InterPro" id="IPR002035">
    <property type="entry name" value="VWF_A"/>
</dbReference>
<dbReference type="Pfam" id="PF17803">
    <property type="entry name" value="Cadherin_4"/>
    <property type="match status" value="2"/>
</dbReference>
<dbReference type="AlphaFoldDB" id="A0A944HFS9"/>
<dbReference type="SUPFAM" id="SSF53300">
    <property type="entry name" value="vWA-like"/>
    <property type="match status" value="1"/>
</dbReference>
<dbReference type="CDD" id="cd00198">
    <property type="entry name" value="vWFA"/>
    <property type="match status" value="1"/>
</dbReference>
<dbReference type="Gene3D" id="3.40.50.410">
    <property type="entry name" value="von Willebrand factor, type A domain"/>
    <property type="match status" value="1"/>
</dbReference>
<dbReference type="GO" id="GO:0005509">
    <property type="term" value="F:calcium ion binding"/>
    <property type="evidence" value="ECO:0007669"/>
    <property type="project" value="InterPro"/>
</dbReference>
<dbReference type="InterPro" id="IPR010221">
    <property type="entry name" value="VCBS_dom"/>
</dbReference>
<dbReference type="InterPro" id="IPR036465">
    <property type="entry name" value="vWFA_dom_sf"/>
</dbReference>
<dbReference type="Pfam" id="PF07691">
    <property type="entry name" value="PA14"/>
    <property type="match status" value="1"/>
</dbReference>
<dbReference type="SUPFAM" id="SSF51120">
    <property type="entry name" value="beta-Roll"/>
    <property type="match status" value="1"/>
</dbReference>
<dbReference type="SMART" id="SM00327">
    <property type="entry name" value="VWA"/>
    <property type="match status" value="1"/>
</dbReference>
<feature type="domain" description="PA14" evidence="2">
    <location>
        <begin position="918"/>
        <end position="1062"/>
    </location>
</feature>
<protein>
    <submittedName>
        <fullName evidence="3">VCBS domain-containing protein</fullName>
    </submittedName>
</protein>
<keyword evidence="4" id="KW-1185">Reference proteome</keyword>
<comment type="caution">
    <text evidence="3">The sequence shown here is derived from an EMBL/GenBank/DDBJ whole genome shotgun (WGS) entry which is preliminary data.</text>
</comment>
<dbReference type="InterPro" id="IPR040853">
    <property type="entry name" value="RapA2_cadherin-like"/>
</dbReference>
<dbReference type="SUPFAM" id="SSF56988">
    <property type="entry name" value="Anthrax protective antigen"/>
    <property type="match status" value="1"/>
</dbReference>
<gene>
    <name evidence="3" type="ORF">I8J34_22640</name>
</gene>
<dbReference type="InterPro" id="IPR001343">
    <property type="entry name" value="Hemolysn_Ca-bd"/>
</dbReference>
<dbReference type="InterPro" id="IPR050934">
    <property type="entry name" value="ITIH"/>
</dbReference>
<evidence type="ECO:0000313" key="4">
    <source>
        <dbReference type="Proteomes" id="UP000694660"/>
    </source>
</evidence>
<dbReference type="InterPro" id="IPR011049">
    <property type="entry name" value="Serralysin-like_metalloprot_C"/>
</dbReference>
<dbReference type="InterPro" id="IPR018511">
    <property type="entry name" value="Hemolysin-typ_Ca-bd_CS"/>
</dbReference>